<name>A0A7C0ZM67_UNCW3</name>
<reference evidence="2" key="1">
    <citation type="journal article" date="2020" name="mSystems">
        <title>Genome- and Community-Level Interaction Insights into Carbon Utilization and Element Cycling Functions of Hydrothermarchaeota in Hydrothermal Sediment.</title>
        <authorList>
            <person name="Zhou Z."/>
            <person name="Liu Y."/>
            <person name="Xu W."/>
            <person name="Pan J."/>
            <person name="Luo Z.H."/>
            <person name="Li M."/>
        </authorList>
    </citation>
    <scope>NUCLEOTIDE SEQUENCE [LARGE SCALE GENOMIC DNA]</scope>
    <source>
        <strain evidence="2">HyVt-102</strain>
    </source>
</reference>
<accession>A0A7C0ZM67</accession>
<comment type="caution">
    <text evidence="2">The sequence shown here is derived from an EMBL/GenBank/DDBJ whole genome shotgun (WGS) entry which is preliminary data.</text>
</comment>
<organism evidence="2">
    <name type="scientific">candidate division WOR-3 bacterium</name>
    <dbReference type="NCBI Taxonomy" id="2052148"/>
    <lineage>
        <taxon>Bacteria</taxon>
        <taxon>Bacteria division WOR-3</taxon>
    </lineage>
</organism>
<proteinExistence type="predicted"/>
<dbReference type="EMBL" id="DQWE01000419">
    <property type="protein sequence ID" value="HDI83924.1"/>
    <property type="molecule type" value="Genomic_DNA"/>
</dbReference>
<dbReference type="AlphaFoldDB" id="A0A7C0ZM67"/>
<evidence type="ECO:0000313" key="2">
    <source>
        <dbReference type="EMBL" id="HDI83924.1"/>
    </source>
</evidence>
<dbReference type="Proteomes" id="UP000885847">
    <property type="component" value="Unassembled WGS sequence"/>
</dbReference>
<protein>
    <submittedName>
        <fullName evidence="2">Uncharacterized protein</fullName>
    </submittedName>
</protein>
<keyword evidence="1" id="KW-0472">Membrane</keyword>
<evidence type="ECO:0000256" key="1">
    <source>
        <dbReference type="SAM" id="Phobius"/>
    </source>
</evidence>
<keyword evidence="1" id="KW-1133">Transmembrane helix</keyword>
<gene>
    <name evidence="2" type="ORF">ENF18_09070</name>
</gene>
<feature type="transmembrane region" description="Helical" evidence="1">
    <location>
        <begin position="253"/>
        <end position="272"/>
    </location>
</feature>
<feature type="transmembrane region" description="Helical" evidence="1">
    <location>
        <begin position="20"/>
        <end position="40"/>
    </location>
</feature>
<sequence>MNGENISFWEKLGKIDRRWIFLIIGLVVFIPIAFGLRMTVHVSPAVKSAYDTINRLPEGSVVMISIDYDAASMPELQPMLKAILRHCFDKNLKVILINFWPLGLPIGNQGLEEVAKEYGKVYGVDYMNLGYRPGDIAVMLRMGTEIRSVFYGDIKGTPLDSLPMMKNIHNYDDIAVVVGLEAGSMGDYWVQYVNARFKQDMILGVTAVMAAGVYPYLQAGQIKGLIGGLKGAAEYEKLINHPDIGYFGMPSQSWAHVAIILFIILGNIGYFMERRRKRGL</sequence>
<keyword evidence="1" id="KW-0812">Transmembrane</keyword>
<feature type="transmembrane region" description="Helical" evidence="1">
    <location>
        <begin position="201"/>
        <end position="217"/>
    </location>
</feature>